<organism evidence="1 2">
    <name type="scientific">Podila minutissima</name>
    <dbReference type="NCBI Taxonomy" id="64525"/>
    <lineage>
        <taxon>Eukaryota</taxon>
        <taxon>Fungi</taxon>
        <taxon>Fungi incertae sedis</taxon>
        <taxon>Mucoromycota</taxon>
        <taxon>Mortierellomycotina</taxon>
        <taxon>Mortierellomycetes</taxon>
        <taxon>Mortierellales</taxon>
        <taxon>Mortierellaceae</taxon>
        <taxon>Podila</taxon>
    </lineage>
</organism>
<gene>
    <name evidence="1" type="ORF">BG006_011146</name>
</gene>
<dbReference type="EMBL" id="JAAAUY010000934">
    <property type="protein sequence ID" value="KAF9325376.1"/>
    <property type="molecule type" value="Genomic_DNA"/>
</dbReference>
<accession>A0A9P5SGA0</accession>
<dbReference type="Gene3D" id="3.10.180.10">
    <property type="entry name" value="2,3-Dihydroxybiphenyl 1,2-Dioxygenase, domain 1"/>
    <property type="match status" value="1"/>
</dbReference>
<dbReference type="AlphaFoldDB" id="A0A9P5SGA0"/>
<dbReference type="Proteomes" id="UP000696485">
    <property type="component" value="Unassembled WGS sequence"/>
</dbReference>
<protein>
    <recommendedName>
        <fullName evidence="3">VOC domain-containing protein</fullName>
    </recommendedName>
</protein>
<name>A0A9P5SGA0_9FUNG</name>
<sequence>MINYTGAINHIGLSSSDLAKSKNFYSFLLVDLMGYQIGMDEPSFICISPGNTTTPHHKTNPGLHHLAFSAGTHEEIDEYYKKIVGFYESHPGFGHILNAPALYPEYGPHYYA</sequence>
<evidence type="ECO:0000313" key="1">
    <source>
        <dbReference type="EMBL" id="KAF9325376.1"/>
    </source>
</evidence>
<dbReference type="InterPro" id="IPR029068">
    <property type="entry name" value="Glyas_Bleomycin-R_OHBP_Dase"/>
</dbReference>
<keyword evidence="2" id="KW-1185">Reference proteome</keyword>
<dbReference type="SUPFAM" id="SSF54593">
    <property type="entry name" value="Glyoxalase/Bleomycin resistance protein/Dihydroxybiphenyl dioxygenase"/>
    <property type="match status" value="1"/>
</dbReference>
<proteinExistence type="predicted"/>
<evidence type="ECO:0000313" key="2">
    <source>
        <dbReference type="Proteomes" id="UP000696485"/>
    </source>
</evidence>
<reference evidence="1" key="1">
    <citation type="journal article" date="2020" name="Fungal Divers.">
        <title>Resolving the Mortierellaceae phylogeny through synthesis of multi-gene phylogenetics and phylogenomics.</title>
        <authorList>
            <person name="Vandepol N."/>
            <person name="Liber J."/>
            <person name="Desiro A."/>
            <person name="Na H."/>
            <person name="Kennedy M."/>
            <person name="Barry K."/>
            <person name="Grigoriev I.V."/>
            <person name="Miller A.N."/>
            <person name="O'Donnell K."/>
            <person name="Stajich J.E."/>
            <person name="Bonito G."/>
        </authorList>
    </citation>
    <scope>NUCLEOTIDE SEQUENCE</scope>
    <source>
        <strain evidence="1">NVP1</strain>
    </source>
</reference>
<comment type="caution">
    <text evidence="1">The sequence shown here is derived from an EMBL/GenBank/DDBJ whole genome shotgun (WGS) entry which is preliminary data.</text>
</comment>
<evidence type="ECO:0008006" key="3">
    <source>
        <dbReference type="Google" id="ProtNLM"/>
    </source>
</evidence>